<dbReference type="PANTHER" id="PTHR46551:SF1">
    <property type="entry name" value="SAP DOMAIN-CONTAINING RIBONUCLEOPROTEIN"/>
    <property type="match status" value="1"/>
</dbReference>
<feature type="compositionally biased region" description="Low complexity" evidence="3">
    <location>
        <begin position="72"/>
        <end position="86"/>
    </location>
</feature>
<dbReference type="Pfam" id="PF18592">
    <property type="entry name" value="Tho1_MOS11_C"/>
    <property type="match status" value="1"/>
</dbReference>
<dbReference type="GO" id="GO:0016973">
    <property type="term" value="P:poly(A)+ mRNA export from nucleus"/>
    <property type="evidence" value="ECO:0007669"/>
    <property type="project" value="TreeGrafter"/>
</dbReference>
<accession>A0AAN7ZZ71</accession>
<dbReference type="InterPro" id="IPR003034">
    <property type="entry name" value="SAP_dom"/>
</dbReference>
<keyword evidence="6" id="KW-1185">Reference proteome</keyword>
<comment type="caution">
    <text evidence="5">The sequence shown here is derived from an EMBL/GenBank/DDBJ whole genome shotgun (WGS) entry which is preliminary data.</text>
</comment>
<feature type="compositionally biased region" description="Basic and acidic residues" evidence="3">
    <location>
        <begin position="95"/>
        <end position="123"/>
    </location>
</feature>
<feature type="region of interest" description="Disordered" evidence="3">
    <location>
        <begin position="175"/>
        <end position="234"/>
    </location>
</feature>
<dbReference type="InterPro" id="IPR040746">
    <property type="entry name" value="THO1_MOS11_C"/>
</dbReference>
<dbReference type="Proteomes" id="UP001306508">
    <property type="component" value="Unassembled WGS sequence"/>
</dbReference>
<dbReference type="PROSITE" id="PS50800">
    <property type="entry name" value="SAP"/>
    <property type="match status" value="1"/>
</dbReference>
<evidence type="ECO:0000313" key="6">
    <source>
        <dbReference type="Proteomes" id="UP001306508"/>
    </source>
</evidence>
<evidence type="ECO:0000259" key="4">
    <source>
        <dbReference type="PROSITE" id="PS50800"/>
    </source>
</evidence>
<keyword evidence="1" id="KW-0597">Phosphoprotein</keyword>
<dbReference type="Pfam" id="PF02037">
    <property type="entry name" value="SAP"/>
    <property type="match status" value="1"/>
</dbReference>
<dbReference type="InterPro" id="IPR036361">
    <property type="entry name" value="SAP_dom_sf"/>
</dbReference>
<dbReference type="SUPFAM" id="SSF68906">
    <property type="entry name" value="SAP domain"/>
    <property type="match status" value="1"/>
</dbReference>
<organism evidence="5 6">
    <name type="scientific">Arxiozyma heterogenica</name>
    <dbReference type="NCBI Taxonomy" id="278026"/>
    <lineage>
        <taxon>Eukaryota</taxon>
        <taxon>Fungi</taxon>
        <taxon>Dikarya</taxon>
        <taxon>Ascomycota</taxon>
        <taxon>Saccharomycotina</taxon>
        <taxon>Saccharomycetes</taxon>
        <taxon>Saccharomycetales</taxon>
        <taxon>Saccharomycetaceae</taxon>
        <taxon>Arxiozyma</taxon>
    </lineage>
</organism>
<feature type="region of interest" description="Disordered" evidence="3">
    <location>
        <begin position="42"/>
        <end position="123"/>
    </location>
</feature>
<comment type="similarity">
    <text evidence="2">Belongs to the SAP domain-containing ribonucleoprotein family.</text>
</comment>
<proteinExistence type="inferred from homology"/>
<name>A0AAN7ZZ71_9SACH</name>
<dbReference type="Gene3D" id="1.10.720.30">
    <property type="entry name" value="SAP domain"/>
    <property type="match status" value="1"/>
</dbReference>
<evidence type="ECO:0000313" key="5">
    <source>
        <dbReference type="EMBL" id="KAK5782356.1"/>
    </source>
</evidence>
<sequence>MTDYKNLADSELKQLLVERNLPSDGVKEDLINRLINNDKEVKEQLKTSSEQPVIETSNAEGTETAAINSADTEMTTRLTTTETSSTNISGAVTEKNIDRDNGEATTSEETKKDEPKSLPSPEEMKKLALDHLNKKLHRASKFGAEQSVIDEINKSINRIEKFGLDLQNPLAVELGLVKPQPKPKNRQPPLNKRKNRTHNSTNSNNRMGRYRVRKGGSVNNNNRRRGGSGNGRRF</sequence>
<dbReference type="EMBL" id="JAWIZZ010000006">
    <property type="protein sequence ID" value="KAK5782356.1"/>
    <property type="molecule type" value="Genomic_DNA"/>
</dbReference>
<dbReference type="InterPro" id="IPR052240">
    <property type="entry name" value="SAP_domain_ribonucleoprotein"/>
</dbReference>
<dbReference type="GO" id="GO:0005634">
    <property type="term" value="C:nucleus"/>
    <property type="evidence" value="ECO:0007669"/>
    <property type="project" value="TreeGrafter"/>
</dbReference>
<feature type="compositionally biased region" description="Polar residues" evidence="3">
    <location>
        <begin position="46"/>
        <end position="71"/>
    </location>
</feature>
<dbReference type="SMART" id="SM00513">
    <property type="entry name" value="SAP"/>
    <property type="match status" value="1"/>
</dbReference>
<feature type="domain" description="SAP" evidence="4">
    <location>
        <begin position="4"/>
        <end position="38"/>
    </location>
</feature>
<gene>
    <name evidence="5" type="ORF">RI543_000292</name>
</gene>
<protein>
    <recommendedName>
        <fullName evidence="4">SAP domain-containing protein</fullName>
    </recommendedName>
</protein>
<evidence type="ECO:0000256" key="3">
    <source>
        <dbReference type="SAM" id="MobiDB-lite"/>
    </source>
</evidence>
<evidence type="ECO:0000256" key="1">
    <source>
        <dbReference type="ARBA" id="ARBA00022553"/>
    </source>
</evidence>
<feature type="compositionally biased region" description="Basic residues" evidence="3">
    <location>
        <begin position="181"/>
        <end position="197"/>
    </location>
</feature>
<dbReference type="AlphaFoldDB" id="A0AAN7ZZ71"/>
<reference evidence="6" key="1">
    <citation type="submission" date="2023-07" db="EMBL/GenBank/DDBJ databases">
        <title>A draft genome of Kazachstania heterogenica Y-27499.</title>
        <authorList>
            <person name="Donic C."/>
            <person name="Kralova J.S."/>
            <person name="Fidel L."/>
            <person name="Ben-Dor S."/>
            <person name="Jung S."/>
        </authorList>
    </citation>
    <scope>NUCLEOTIDE SEQUENCE [LARGE SCALE GENOMIC DNA]</scope>
    <source>
        <strain evidence="6">Y27499</strain>
    </source>
</reference>
<evidence type="ECO:0000256" key="2">
    <source>
        <dbReference type="ARBA" id="ARBA00046328"/>
    </source>
</evidence>
<dbReference type="PANTHER" id="PTHR46551">
    <property type="entry name" value="SAP DOMAIN-CONTAINING RIBONUCLEOPROTEIN"/>
    <property type="match status" value="1"/>
</dbReference>
<feature type="compositionally biased region" description="Basic residues" evidence="3">
    <location>
        <begin position="222"/>
        <end position="234"/>
    </location>
</feature>